<dbReference type="PANTHER" id="PTHR11403">
    <property type="entry name" value="CYTOCHROME C OXIDASE SUBUNIT III"/>
    <property type="match status" value="1"/>
</dbReference>
<feature type="transmembrane region" description="Helical" evidence="8">
    <location>
        <begin position="27"/>
        <end position="48"/>
    </location>
</feature>
<dbReference type="GO" id="GO:0019646">
    <property type="term" value="P:aerobic electron transport chain"/>
    <property type="evidence" value="ECO:0007669"/>
    <property type="project" value="InterPro"/>
</dbReference>
<dbReference type="RefSeq" id="WP_120192361.1">
    <property type="nucleotide sequence ID" value="NZ_RAPK01000007.1"/>
</dbReference>
<evidence type="ECO:0000256" key="2">
    <source>
        <dbReference type="ARBA" id="ARBA00010581"/>
    </source>
</evidence>
<dbReference type="Proteomes" id="UP000285120">
    <property type="component" value="Unassembled WGS sequence"/>
</dbReference>
<evidence type="ECO:0000313" key="10">
    <source>
        <dbReference type="EMBL" id="RKD75487.1"/>
    </source>
</evidence>
<keyword evidence="11" id="KW-1185">Reference proteome</keyword>
<dbReference type="GO" id="GO:0005886">
    <property type="term" value="C:plasma membrane"/>
    <property type="evidence" value="ECO:0007669"/>
    <property type="project" value="UniProtKB-SubCell"/>
</dbReference>
<evidence type="ECO:0000256" key="1">
    <source>
        <dbReference type="ARBA" id="ARBA00004651"/>
    </source>
</evidence>
<comment type="subcellular location">
    <subcellularLocation>
        <location evidence="1 7">Cell membrane</location>
        <topology evidence="1 7">Multi-pass membrane protein</topology>
    </subcellularLocation>
</comment>
<keyword evidence="3" id="KW-1003">Cell membrane</keyword>
<keyword evidence="4 7" id="KW-0812">Transmembrane</keyword>
<keyword evidence="5 8" id="KW-1133">Transmembrane helix</keyword>
<dbReference type="InterPro" id="IPR000298">
    <property type="entry name" value="Cyt_c_oxidase-like_su3"/>
</dbReference>
<evidence type="ECO:0000256" key="4">
    <source>
        <dbReference type="ARBA" id="ARBA00022692"/>
    </source>
</evidence>
<feature type="transmembrane region" description="Helical" evidence="8">
    <location>
        <begin position="138"/>
        <end position="162"/>
    </location>
</feature>
<feature type="transmembrane region" description="Helical" evidence="8">
    <location>
        <begin position="68"/>
        <end position="88"/>
    </location>
</feature>
<comment type="caution">
    <text evidence="10">The sequence shown here is derived from an EMBL/GenBank/DDBJ whole genome shotgun (WGS) entry which is preliminary data.</text>
</comment>
<evidence type="ECO:0000313" key="11">
    <source>
        <dbReference type="Proteomes" id="UP000285120"/>
    </source>
</evidence>
<evidence type="ECO:0000256" key="5">
    <source>
        <dbReference type="ARBA" id="ARBA00022989"/>
    </source>
</evidence>
<dbReference type="PROSITE" id="PS50253">
    <property type="entry name" value="COX3"/>
    <property type="match status" value="1"/>
</dbReference>
<dbReference type="PANTHER" id="PTHR11403:SF9">
    <property type="entry name" value="CYTOCHROME C OXIDASE SUBUNIT 3"/>
    <property type="match status" value="1"/>
</dbReference>
<protein>
    <submittedName>
        <fullName evidence="10">Cytochrome c oxidase subunit 3</fullName>
    </submittedName>
</protein>
<dbReference type="Gene3D" id="1.20.120.80">
    <property type="entry name" value="Cytochrome c oxidase, subunit III, four-helix bundle"/>
    <property type="match status" value="1"/>
</dbReference>
<evidence type="ECO:0000256" key="8">
    <source>
        <dbReference type="SAM" id="Phobius"/>
    </source>
</evidence>
<dbReference type="GO" id="GO:0004129">
    <property type="term" value="F:cytochrome-c oxidase activity"/>
    <property type="evidence" value="ECO:0007669"/>
    <property type="project" value="InterPro"/>
</dbReference>
<dbReference type="InterPro" id="IPR024791">
    <property type="entry name" value="Cyt_c/ubiquinol_Oxase_su3"/>
</dbReference>
<evidence type="ECO:0000256" key="6">
    <source>
        <dbReference type="ARBA" id="ARBA00023136"/>
    </source>
</evidence>
<dbReference type="FunFam" id="1.20.120.80:FF:000001">
    <property type="entry name" value="Cytochrome (Ubi)quinol oxidase subunit III"/>
    <property type="match status" value="1"/>
</dbReference>
<proteinExistence type="inferred from homology"/>
<evidence type="ECO:0000259" key="9">
    <source>
        <dbReference type="PROSITE" id="PS50253"/>
    </source>
</evidence>
<organism evidence="10 11">
    <name type="scientific">Sinobaca qinghaiensis</name>
    <dbReference type="NCBI Taxonomy" id="342944"/>
    <lineage>
        <taxon>Bacteria</taxon>
        <taxon>Bacillati</taxon>
        <taxon>Bacillota</taxon>
        <taxon>Bacilli</taxon>
        <taxon>Bacillales</taxon>
        <taxon>Sporolactobacillaceae</taxon>
        <taxon>Sinobaca</taxon>
    </lineage>
</organism>
<comment type="similarity">
    <text evidence="2 7">Belongs to the cytochrome c oxidase subunit 3 family.</text>
</comment>
<name>A0A419V6H7_9BACL</name>
<sequence>MADHVDMTKGLPSNPEKATLEGRNKFLGFWIFLSGETIMFATFFGAFLGLREGTAGGPTAEELFQLPLVFIMTMLLLTSSLTSVLAMYAMKRNNFKAMMIWMSTTVLLGLAFLGLEIYEFVEYVHHGLGYTTSAFGSSFYTLVGLHGAHVVFGLAWISTLLIRYAKSGITLTNAPKFYVASLYWHFIDVVWVFIFTVVYLMGIGGA</sequence>
<evidence type="ECO:0000256" key="7">
    <source>
        <dbReference type="RuleBase" id="RU003376"/>
    </source>
</evidence>
<dbReference type="CDD" id="cd02863">
    <property type="entry name" value="Ubiquinol_oxidase_III"/>
    <property type="match status" value="1"/>
</dbReference>
<reference evidence="10 11" key="1">
    <citation type="submission" date="2018-09" db="EMBL/GenBank/DDBJ databases">
        <title>Genomic Encyclopedia of Archaeal and Bacterial Type Strains, Phase II (KMG-II): from individual species to whole genera.</title>
        <authorList>
            <person name="Goeker M."/>
        </authorList>
    </citation>
    <scope>NUCLEOTIDE SEQUENCE [LARGE SCALE GENOMIC DNA]</scope>
    <source>
        <strain evidence="10 11">DSM 17008</strain>
    </source>
</reference>
<evidence type="ECO:0000256" key="3">
    <source>
        <dbReference type="ARBA" id="ARBA00022475"/>
    </source>
</evidence>
<dbReference type="SUPFAM" id="SSF81452">
    <property type="entry name" value="Cytochrome c oxidase subunit III-like"/>
    <property type="match status" value="1"/>
</dbReference>
<dbReference type="Pfam" id="PF00510">
    <property type="entry name" value="COX3"/>
    <property type="match status" value="1"/>
</dbReference>
<dbReference type="InterPro" id="IPR033946">
    <property type="entry name" value="Ubiquinol_oxase_su3_dom"/>
</dbReference>
<accession>A0A419V6H7</accession>
<gene>
    <name evidence="10" type="ORF">ATL39_1186</name>
</gene>
<feature type="domain" description="Heme-copper oxidase subunit III family profile" evidence="9">
    <location>
        <begin position="27"/>
        <end position="203"/>
    </location>
</feature>
<keyword evidence="6 8" id="KW-0472">Membrane</keyword>
<dbReference type="OrthoDB" id="9810850at2"/>
<dbReference type="AlphaFoldDB" id="A0A419V6H7"/>
<dbReference type="InterPro" id="IPR013833">
    <property type="entry name" value="Cyt_c_oxidase_su3_a-hlx"/>
</dbReference>
<feature type="transmembrane region" description="Helical" evidence="8">
    <location>
        <begin position="182"/>
        <end position="203"/>
    </location>
</feature>
<feature type="transmembrane region" description="Helical" evidence="8">
    <location>
        <begin position="100"/>
        <end position="118"/>
    </location>
</feature>
<dbReference type="EMBL" id="RAPK01000007">
    <property type="protein sequence ID" value="RKD75487.1"/>
    <property type="molecule type" value="Genomic_DNA"/>
</dbReference>
<dbReference type="InterPro" id="IPR035973">
    <property type="entry name" value="Cyt_c_oxidase_su3-like_sf"/>
</dbReference>